<sequence length="509" mass="55085">MSISDLEGIQFVPGADGERSTTRVNKAICSAALEPVDPLAAQAVRTEANWRKQYPHHMRALTEAGIAYPGAALTLAEAGLAAAWQQIEFVRNGQARPFAEALDDPLPNAFATVEVQGQGSPEVEPWSLPYRGQQLRGEALLAQLARWEEAGIIEPSHARALRRVNEHPEWFDLSDRTLVLLGAASEAGPLAMLARWRATIVAIDLPDQARWANLVRLVSEGNARLIAPVSQAVPPGTPTANWTGLAGANLLTQTPELIAWLQTLEQPLDLGAIAYLDGERHLRVSLAMDAIIAQISATQPTTTLMYMATPADVFAVPEEPARAAMQRFASRGVAGRLFTQIGRTLSGGRLLQPHVTTLRDGGNGRHYGIVDGIVIEQGPNYALAKRLQQWRAITARAAGQRVAINVTPSTMTRSVIKNPALKAGYNGADRFGIEVFAPETTRAIMAALWVHDLRCRHCVADPGVPLMHPLELLMDGANHGGLWRIGFLPRSVLPFAALVGYVRGKLGRK</sequence>
<dbReference type="AlphaFoldDB" id="A0A2H3KZX6"/>
<reference evidence="1 2" key="1">
    <citation type="submission" date="2016-05" db="EMBL/GenBank/DDBJ databases">
        <authorList>
            <person name="Lavstsen T."/>
            <person name="Jespersen J.S."/>
        </authorList>
    </citation>
    <scope>NUCLEOTIDE SEQUENCE [LARGE SCALE GENOMIC DNA]</scope>
    <source>
        <strain evidence="1 2">B7-9</strain>
    </source>
</reference>
<gene>
    <name evidence="1" type="ORF">A9Q02_21115</name>
</gene>
<organism evidence="1 2">
    <name type="scientific">Candidatus Chloroploca asiatica</name>
    <dbReference type="NCBI Taxonomy" id="1506545"/>
    <lineage>
        <taxon>Bacteria</taxon>
        <taxon>Bacillati</taxon>
        <taxon>Chloroflexota</taxon>
        <taxon>Chloroflexia</taxon>
        <taxon>Chloroflexales</taxon>
        <taxon>Chloroflexineae</taxon>
        <taxon>Oscillochloridaceae</taxon>
        <taxon>Candidatus Chloroploca</taxon>
    </lineage>
</organism>
<comment type="caution">
    <text evidence="1">The sequence shown here is derived from an EMBL/GenBank/DDBJ whole genome shotgun (WGS) entry which is preliminary data.</text>
</comment>
<proteinExistence type="predicted"/>
<name>A0A2H3KZX6_9CHLR</name>
<accession>A0A2H3KZX6</accession>
<dbReference type="RefSeq" id="WP_097650362.1">
    <property type="nucleotide sequence ID" value="NZ_LYXE01000008.1"/>
</dbReference>
<evidence type="ECO:0000313" key="1">
    <source>
        <dbReference type="EMBL" id="PDW01346.1"/>
    </source>
</evidence>
<dbReference type="EMBL" id="LYXE01000008">
    <property type="protein sequence ID" value="PDW01346.1"/>
    <property type="molecule type" value="Genomic_DNA"/>
</dbReference>
<dbReference type="OrthoDB" id="1917183at2"/>
<evidence type="ECO:0000313" key="2">
    <source>
        <dbReference type="Proteomes" id="UP000220922"/>
    </source>
</evidence>
<keyword evidence="2" id="KW-1185">Reference proteome</keyword>
<dbReference type="Proteomes" id="UP000220922">
    <property type="component" value="Unassembled WGS sequence"/>
</dbReference>
<protein>
    <submittedName>
        <fullName evidence="1">Uncharacterized protein</fullName>
    </submittedName>
</protein>